<evidence type="ECO:0000256" key="1">
    <source>
        <dbReference type="SAM" id="MobiDB-lite"/>
    </source>
</evidence>
<feature type="transmembrane region" description="Helical" evidence="2">
    <location>
        <begin position="574"/>
        <end position="595"/>
    </location>
</feature>
<feature type="transmembrane region" description="Helical" evidence="2">
    <location>
        <begin position="41"/>
        <end position="61"/>
    </location>
</feature>
<sequence length="719" mass="75800">MSAVEDELVGLTGPGGRWRPVAAVPFTVTAAVLALLPIRPVWLWASLIVVVAAVPWLLGAVPEARRRRPRPYWRLSADGLERIGPGGLTLTRYERDRIDALAVTTGDGVLTVFHRFGRTAVGPTASMGLEPIALFVTARRLGIPLHLLDGESGDLLDPAVEEALRVPGLDDGPAGVGALPRDHAAEKRLLDQEAALLAAAHEPGEQPPRHGGEVRLDTPAPLPSRRRIVMLGTLTGLLGTAMVARIAVDGTGAFGARFAAACWAVAAIAGVLAARRKLAYAAQVRWTISADRLRVRARPGGRAPLEVPASRVAAIVLGPGLRADPLTGEPHRTELAALAFGHRLELLARLPADDLDAFQLAHALDDQGYRVITPGARAPRRPHYGLDRVPEVFPWVPGGRLVVADGGLGWADAAGDVVMQVPGEHLGVIELLTIAGHAWVRLHDADGDELLAAPLSALRISRTDLRESARREGLPVNDAEYDAYLSAAFHAAVSTLADPGPDAEPAPASLAPGAAREGGTAARPAERAADDKTSDDTDTEDIPAVPGFSLSLDAPPGPAAAPGTTLDATRRSRIGTYVMSVALCEVTALLGAVWLGPELGGFSLVASWAVPAGVLVGLAGNWLYDRNRSQLRVSAAGLAVVTRRGRVEWELGRDRIGGVGVDESSARMPRLVAWGPSGRVLRQVAFPPDLSELRRACERYGVPWGPPDADRPAPPPPEL</sequence>
<keyword evidence="4" id="KW-1185">Reference proteome</keyword>
<evidence type="ECO:0000256" key="2">
    <source>
        <dbReference type="SAM" id="Phobius"/>
    </source>
</evidence>
<proteinExistence type="predicted"/>
<dbReference type="RefSeq" id="WP_225961211.1">
    <property type="nucleotide sequence ID" value="NZ_JADBDZ010000001.1"/>
</dbReference>
<feature type="region of interest" description="Disordered" evidence="1">
    <location>
        <begin position="496"/>
        <end position="565"/>
    </location>
</feature>
<dbReference type="EMBL" id="JADBDZ010000001">
    <property type="protein sequence ID" value="MBE1533559.1"/>
    <property type="molecule type" value="Genomic_DNA"/>
</dbReference>
<keyword evidence="2" id="KW-1133">Transmembrane helix</keyword>
<name>A0ABR9JSK2_9ACTN</name>
<feature type="transmembrane region" description="Helical" evidence="2">
    <location>
        <begin position="228"/>
        <end position="248"/>
    </location>
</feature>
<reference evidence="3 4" key="1">
    <citation type="submission" date="2020-10" db="EMBL/GenBank/DDBJ databases">
        <title>Sequencing the genomes of 1000 actinobacteria strains.</title>
        <authorList>
            <person name="Klenk H.-P."/>
        </authorList>
    </citation>
    <scope>NUCLEOTIDE SEQUENCE [LARGE SCALE GENOMIC DNA]</scope>
    <source>
        <strain evidence="3 4">DSM 46744</strain>
    </source>
</reference>
<dbReference type="Proteomes" id="UP000627838">
    <property type="component" value="Unassembled WGS sequence"/>
</dbReference>
<evidence type="ECO:0000313" key="3">
    <source>
        <dbReference type="EMBL" id="MBE1533559.1"/>
    </source>
</evidence>
<keyword evidence="2" id="KW-0812">Transmembrane</keyword>
<evidence type="ECO:0000313" key="4">
    <source>
        <dbReference type="Proteomes" id="UP000627838"/>
    </source>
</evidence>
<feature type="compositionally biased region" description="Basic and acidic residues" evidence="1">
    <location>
        <begin position="524"/>
        <end position="535"/>
    </location>
</feature>
<comment type="caution">
    <text evidence="3">The sequence shown here is derived from an EMBL/GenBank/DDBJ whole genome shotgun (WGS) entry which is preliminary data.</text>
</comment>
<feature type="compositionally biased region" description="Low complexity" evidence="1">
    <location>
        <begin position="497"/>
        <end position="508"/>
    </location>
</feature>
<accession>A0ABR9JSK2</accession>
<feature type="transmembrane region" description="Helical" evidence="2">
    <location>
        <begin position="601"/>
        <end position="624"/>
    </location>
</feature>
<keyword evidence="2" id="KW-0472">Membrane</keyword>
<protein>
    <submittedName>
        <fullName evidence="3">Membrane protein YdbS with pleckstrin-like domain</fullName>
    </submittedName>
</protein>
<gene>
    <name evidence="3" type="ORF">H4W34_003392</name>
</gene>
<feature type="transmembrane region" description="Helical" evidence="2">
    <location>
        <begin position="254"/>
        <end position="274"/>
    </location>
</feature>
<organism evidence="3 4">
    <name type="scientific">Actinomadura algeriensis</name>
    <dbReference type="NCBI Taxonomy" id="1679523"/>
    <lineage>
        <taxon>Bacteria</taxon>
        <taxon>Bacillati</taxon>
        <taxon>Actinomycetota</taxon>
        <taxon>Actinomycetes</taxon>
        <taxon>Streptosporangiales</taxon>
        <taxon>Thermomonosporaceae</taxon>
        <taxon>Actinomadura</taxon>
    </lineage>
</organism>